<evidence type="ECO:0000313" key="2">
    <source>
        <dbReference type="EMBL" id="CAK69465.1"/>
    </source>
</evidence>
<dbReference type="GeneID" id="5022647"/>
<dbReference type="InterPro" id="IPR036389">
    <property type="entry name" value="RNase_III_sf"/>
</dbReference>
<dbReference type="GO" id="GO:0004525">
    <property type="term" value="F:ribonuclease III activity"/>
    <property type="evidence" value="ECO:0007669"/>
    <property type="project" value="InterPro"/>
</dbReference>
<dbReference type="InterPro" id="IPR000999">
    <property type="entry name" value="RNase_III_dom"/>
</dbReference>
<dbReference type="Proteomes" id="UP000000600">
    <property type="component" value="Unassembled WGS sequence"/>
</dbReference>
<dbReference type="OMA" id="QMFVSIN"/>
<dbReference type="Pfam" id="PF14622">
    <property type="entry name" value="Ribonucleas_3_3"/>
    <property type="match status" value="1"/>
</dbReference>
<reference evidence="2 3" key="1">
    <citation type="journal article" date="2006" name="Nature">
        <title>Global trends of whole-genome duplications revealed by the ciliate Paramecium tetraurelia.</title>
        <authorList>
            <consortium name="Genoscope"/>
            <person name="Aury J.-M."/>
            <person name="Jaillon O."/>
            <person name="Duret L."/>
            <person name="Noel B."/>
            <person name="Jubin C."/>
            <person name="Porcel B.M."/>
            <person name="Segurens B."/>
            <person name="Daubin V."/>
            <person name="Anthouard V."/>
            <person name="Aiach N."/>
            <person name="Arnaiz O."/>
            <person name="Billaut A."/>
            <person name="Beisson J."/>
            <person name="Blanc I."/>
            <person name="Bouhouche K."/>
            <person name="Camara F."/>
            <person name="Duharcourt S."/>
            <person name="Guigo R."/>
            <person name="Gogendeau D."/>
            <person name="Katinka M."/>
            <person name="Keller A.-M."/>
            <person name="Kissmehl R."/>
            <person name="Klotz C."/>
            <person name="Koll F."/>
            <person name="Le Moue A."/>
            <person name="Lepere C."/>
            <person name="Malinsky S."/>
            <person name="Nowacki M."/>
            <person name="Nowak J.K."/>
            <person name="Plattner H."/>
            <person name="Poulain J."/>
            <person name="Ruiz F."/>
            <person name="Serrano V."/>
            <person name="Zagulski M."/>
            <person name="Dessen P."/>
            <person name="Betermier M."/>
            <person name="Weissenbach J."/>
            <person name="Scarpelli C."/>
            <person name="Schachter V."/>
            <person name="Sperling L."/>
            <person name="Meyer E."/>
            <person name="Cohen J."/>
            <person name="Wincker P."/>
        </authorList>
    </citation>
    <scope>NUCLEOTIDE SEQUENCE [LARGE SCALE GENOMIC DNA]</scope>
    <source>
        <strain evidence="2 3">Stock d4-2</strain>
    </source>
</reference>
<dbReference type="HOGENOM" id="CLU_1520713_0_0_1"/>
<feature type="domain" description="RNase III" evidence="1">
    <location>
        <begin position="87"/>
        <end position="147"/>
    </location>
</feature>
<evidence type="ECO:0000313" key="3">
    <source>
        <dbReference type="Proteomes" id="UP000000600"/>
    </source>
</evidence>
<name>A0CF98_PARTE</name>
<keyword evidence="3" id="KW-1185">Reference proteome</keyword>
<dbReference type="AlphaFoldDB" id="A0CF98"/>
<dbReference type="EMBL" id="CT868068">
    <property type="protein sequence ID" value="CAK69465.1"/>
    <property type="molecule type" value="Genomic_DNA"/>
</dbReference>
<dbReference type="OrthoDB" id="319369at2759"/>
<dbReference type="RefSeq" id="XP_001436862.1">
    <property type="nucleotide sequence ID" value="XM_001436825.1"/>
</dbReference>
<dbReference type="InParanoid" id="A0CF98"/>
<evidence type="ECO:0000259" key="1">
    <source>
        <dbReference type="PROSITE" id="PS50142"/>
    </source>
</evidence>
<organism evidence="2 3">
    <name type="scientific">Paramecium tetraurelia</name>
    <dbReference type="NCBI Taxonomy" id="5888"/>
    <lineage>
        <taxon>Eukaryota</taxon>
        <taxon>Sar</taxon>
        <taxon>Alveolata</taxon>
        <taxon>Ciliophora</taxon>
        <taxon>Intramacronucleata</taxon>
        <taxon>Oligohymenophorea</taxon>
        <taxon>Peniculida</taxon>
        <taxon>Parameciidae</taxon>
        <taxon>Paramecium</taxon>
    </lineage>
</organism>
<accession>A0CF98</accession>
<protein>
    <recommendedName>
        <fullName evidence="1">RNase III domain-containing protein</fullName>
    </recommendedName>
</protein>
<gene>
    <name evidence="2" type="ORF">GSPATT00037904001</name>
</gene>
<dbReference type="KEGG" id="ptm:GSPATT00037904001"/>
<dbReference type="PROSITE" id="PS50142">
    <property type="entry name" value="RNASE_3_2"/>
    <property type="match status" value="1"/>
</dbReference>
<dbReference type="Gene3D" id="1.10.1520.10">
    <property type="entry name" value="Ribonuclease III domain"/>
    <property type="match status" value="1"/>
</dbReference>
<proteinExistence type="predicted"/>
<dbReference type="SUPFAM" id="SSF69065">
    <property type="entry name" value="RNase III domain-like"/>
    <property type="match status" value="1"/>
</dbReference>
<dbReference type="GO" id="GO:0006396">
    <property type="term" value="P:RNA processing"/>
    <property type="evidence" value="ECO:0007669"/>
    <property type="project" value="InterPro"/>
</dbReference>
<sequence length="177" mass="20760">MQSNHKQYSTTNKLLEFRHPELLKKAMTFKQYHQEYMSRNKDNPLKQGINENLIELGQDLIDFYYNDFFFFQDLPNKTHKTFKTYSEIRRLKQLVLSEKNLADIAVQLGLKSQMFVSINPNSDLKNNSKILAQTLKAVIGAQYFDKKKDLNVLRDLLQVLFLDLIKISLVKNSLQIG</sequence>
<dbReference type="SMART" id="SM00535">
    <property type="entry name" value="RIBOc"/>
    <property type="match status" value="1"/>
</dbReference>